<dbReference type="InterPro" id="IPR032675">
    <property type="entry name" value="LRR_dom_sf"/>
</dbReference>
<evidence type="ECO:0008006" key="4">
    <source>
        <dbReference type="Google" id="ProtNLM"/>
    </source>
</evidence>
<name>A0AAW0FPM0_9APHY</name>
<comment type="caution">
    <text evidence="2">The sequence shown here is derived from an EMBL/GenBank/DDBJ whole genome shotgun (WGS) entry which is preliminary data.</text>
</comment>
<organism evidence="2 3">
    <name type="scientific">Cerrena zonata</name>
    <dbReference type="NCBI Taxonomy" id="2478898"/>
    <lineage>
        <taxon>Eukaryota</taxon>
        <taxon>Fungi</taxon>
        <taxon>Dikarya</taxon>
        <taxon>Basidiomycota</taxon>
        <taxon>Agaricomycotina</taxon>
        <taxon>Agaricomycetes</taxon>
        <taxon>Polyporales</taxon>
        <taxon>Cerrenaceae</taxon>
        <taxon>Cerrena</taxon>
    </lineage>
</organism>
<gene>
    <name evidence="2" type="ORF">QCA50_015256</name>
</gene>
<evidence type="ECO:0000256" key="1">
    <source>
        <dbReference type="SAM" id="Coils"/>
    </source>
</evidence>
<accession>A0AAW0FPM0</accession>
<protein>
    <recommendedName>
        <fullName evidence="4">F-box domain-containing protein</fullName>
    </recommendedName>
</protein>
<evidence type="ECO:0000313" key="2">
    <source>
        <dbReference type="EMBL" id="KAK7681524.1"/>
    </source>
</evidence>
<feature type="coiled-coil region" evidence="1">
    <location>
        <begin position="27"/>
        <end position="54"/>
    </location>
</feature>
<keyword evidence="1" id="KW-0175">Coiled coil</keyword>
<dbReference type="SUPFAM" id="SSF52047">
    <property type="entry name" value="RNI-like"/>
    <property type="match status" value="1"/>
</dbReference>
<evidence type="ECO:0000313" key="3">
    <source>
        <dbReference type="Proteomes" id="UP001385951"/>
    </source>
</evidence>
<keyword evidence="3" id="KW-1185">Reference proteome</keyword>
<dbReference type="EMBL" id="JASBNA010000040">
    <property type="protein sequence ID" value="KAK7681524.1"/>
    <property type="molecule type" value="Genomic_DNA"/>
</dbReference>
<sequence length="603" mass="68527">MDSIPASHNVFPPDIVKPGTSFRNLTQDAIRVQIAEHEDAIAKLQAKIAHHHRAIARYRGCLNEVVPQINRVLPTELFSEIFLECSASRQVVEHRLKMDFYRWLKVAHVCRSWRNIVLSTPLLFSSLRIPTKHTSHLDEFLQFSRQANLHVRLLQPITHRQSDNLGGNWNQVVPHLPRTETLTLYVKPPNQEWPVCSTLTTFECTIPSTEPKWFHNLHHVMPALQILITTVEILGSDWLSTPLPPTIRTLKLDHTTVRPLGNIEQLVQKCTELPSLETLVFSSLQQTDYASLAPHDSVPRLLVRRLKYVSLSGSSTPILELLHHISTIERLDLSYTNELSGEHITSLSHILGEKLPPVELTPTTKPTFSTQIAIKSWKPDRVGFKLFISRSDGVHKSFSPSYDVQLDFPEDSLDSIHTLAQSLGSSLSSRLVLVTKCKITLEGGCDRSEDEIDIVRNILTHIPNVTYLDVDLGYPPSPTHTTGFVLEFASILDPQYDSSKPILLPHLRTWYINAREGTYPFSHKTMWNSLRIFFTNLASTVRNRKEAGLGVETLLFNASKIRHNQWYHEENPHEELTAPLREYVAQVDVVSPPRPYSGATINR</sequence>
<dbReference type="Proteomes" id="UP001385951">
    <property type="component" value="Unassembled WGS sequence"/>
</dbReference>
<reference evidence="2 3" key="1">
    <citation type="submission" date="2022-09" db="EMBL/GenBank/DDBJ databases">
        <authorList>
            <person name="Palmer J.M."/>
        </authorList>
    </citation>
    <scope>NUCLEOTIDE SEQUENCE [LARGE SCALE GENOMIC DNA]</scope>
    <source>
        <strain evidence="2 3">DSM 7382</strain>
    </source>
</reference>
<dbReference type="AlphaFoldDB" id="A0AAW0FPM0"/>
<proteinExistence type="predicted"/>
<dbReference type="Gene3D" id="3.80.10.10">
    <property type="entry name" value="Ribonuclease Inhibitor"/>
    <property type="match status" value="1"/>
</dbReference>